<evidence type="ECO:0000256" key="6">
    <source>
        <dbReference type="HAMAP-Rule" id="MF_01848"/>
    </source>
</evidence>
<dbReference type="HAMAP" id="MF_01848">
    <property type="entry name" value="23SrRNA_methyltr_F"/>
    <property type="match status" value="1"/>
</dbReference>
<dbReference type="PANTHER" id="PTHR13393:SF0">
    <property type="entry name" value="RNA N6-ADENOSINE-METHYLTRANSFERASE METTL16"/>
    <property type="match status" value="1"/>
</dbReference>
<evidence type="ECO:0000256" key="4">
    <source>
        <dbReference type="ARBA" id="ARBA00022679"/>
    </source>
</evidence>
<gene>
    <name evidence="6" type="primary">rlmF</name>
    <name evidence="7" type="ORF">HNQ88_004141</name>
</gene>
<evidence type="ECO:0000313" key="7">
    <source>
        <dbReference type="EMBL" id="MDR6241065.1"/>
    </source>
</evidence>
<comment type="similarity">
    <text evidence="6">Belongs to the methyltransferase superfamily. METTL16/RlmF family.</text>
</comment>
<proteinExistence type="inferred from homology"/>
<organism evidence="7 8">
    <name type="scientific">Aureibacter tunicatorum</name>
    <dbReference type="NCBI Taxonomy" id="866807"/>
    <lineage>
        <taxon>Bacteria</taxon>
        <taxon>Pseudomonadati</taxon>
        <taxon>Bacteroidota</taxon>
        <taxon>Cytophagia</taxon>
        <taxon>Cytophagales</taxon>
        <taxon>Persicobacteraceae</taxon>
        <taxon>Aureibacter</taxon>
    </lineage>
</organism>
<comment type="catalytic activity">
    <reaction evidence="6">
        <text>adenosine(1618) in 23S rRNA + S-adenosyl-L-methionine = N(6)-methyladenosine(1618) in 23S rRNA + S-adenosyl-L-homocysteine + H(+)</text>
        <dbReference type="Rhea" id="RHEA:16497"/>
        <dbReference type="Rhea" id="RHEA-COMP:10229"/>
        <dbReference type="Rhea" id="RHEA-COMP:10231"/>
        <dbReference type="ChEBI" id="CHEBI:15378"/>
        <dbReference type="ChEBI" id="CHEBI:57856"/>
        <dbReference type="ChEBI" id="CHEBI:59789"/>
        <dbReference type="ChEBI" id="CHEBI:74411"/>
        <dbReference type="ChEBI" id="CHEBI:74449"/>
        <dbReference type="EC" id="2.1.1.181"/>
    </reaction>
</comment>
<sequence>MTNKPKQSSNSEKFHKRNIHRFGYDFSKLTEASPELKDFLVKLPGNRLSINFSDPQAVVALNKALLKYHYKLEFWDLPKGYLCPPIPGRADYLYYVSDLLDEKTIEGESRKKVKGLDIGAGASLIYPILGNKLFDWNFVASETNVKALKAAQAIVKSNKGLRNKIQLRRQNDLNHVFKGIIGPEDRFDFTICNPPFYKSEKEAKEANMRKASNLSKGKLSANYNFGGGDHELWCKGGELAFIQKMIEESAEFAQQCKWFTSLVSQKENVKKLEHILKWNKVKSYRFVEMKQGQKVSRFVAWTFM</sequence>
<dbReference type="PANTHER" id="PTHR13393">
    <property type="entry name" value="SAM-DEPENDENT METHYLTRANSFERASE"/>
    <property type="match status" value="1"/>
</dbReference>
<keyword evidence="3 6" id="KW-0489">Methyltransferase</keyword>
<comment type="subcellular location">
    <subcellularLocation>
        <location evidence="6">Cytoplasm</location>
    </subcellularLocation>
</comment>
<evidence type="ECO:0000256" key="2">
    <source>
        <dbReference type="ARBA" id="ARBA00022552"/>
    </source>
</evidence>
<name>A0AAE3XSA4_9BACT</name>
<dbReference type="GO" id="GO:0070475">
    <property type="term" value="P:rRNA base methylation"/>
    <property type="evidence" value="ECO:0007669"/>
    <property type="project" value="TreeGrafter"/>
</dbReference>
<accession>A0AAE3XSA4</accession>
<dbReference type="InterPro" id="IPR010286">
    <property type="entry name" value="METTL16/RlmF"/>
</dbReference>
<reference evidence="7" key="1">
    <citation type="submission" date="2023-07" db="EMBL/GenBank/DDBJ databases">
        <title>Genomic Encyclopedia of Type Strains, Phase IV (KMG-IV): sequencing the most valuable type-strain genomes for metagenomic binning, comparative biology and taxonomic classification.</title>
        <authorList>
            <person name="Goeker M."/>
        </authorList>
    </citation>
    <scope>NUCLEOTIDE SEQUENCE</scope>
    <source>
        <strain evidence="7">DSM 26174</strain>
    </source>
</reference>
<dbReference type="SUPFAM" id="SSF53335">
    <property type="entry name" value="S-adenosyl-L-methionine-dependent methyltransferases"/>
    <property type="match status" value="1"/>
</dbReference>
<dbReference type="AlphaFoldDB" id="A0AAE3XSA4"/>
<dbReference type="InterPro" id="IPR016909">
    <property type="entry name" value="rRNA_lsu_MeTfrase_F"/>
</dbReference>
<dbReference type="GO" id="GO:0052907">
    <property type="term" value="F:23S rRNA (adenine(1618)-N(6))-methyltransferase activity"/>
    <property type="evidence" value="ECO:0007669"/>
    <property type="project" value="UniProtKB-EC"/>
</dbReference>
<keyword evidence="8" id="KW-1185">Reference proteome</keyword>
<dbReference type="PIRSF" id="PIRSF029038">
    <property type="entry name" value="Mtase_YbiN_prd"/>
    <property type="match status" value="1"/>
</dbReference>
<dbReference type="Gene3D" id="3.40.50.150">
    <property type="entry name" value="Vaccinia Virus protein VP39"/>
    <property type="match status" value="1"/>
</dbReference>
<comment type="caution">
    <text evidence="7">The sequence shown here is derived from an EMBL/GenBank/DDBJ whole genome shotgun (WGS) entry which is preliminary data.</text>
</comment>
<dbReference type="Pfam" id="PF05971">
    <property type="entry name" value="Methyltransf_10"/>
    <property type="match status" value="1"/>
</dbReference>
<evidence type="ECO:0000313" key="8">
    <source>
        <dbReference type="Proteomes" id="UP001185092"/>
    </source>
</evidence>
<protein>
    <recommendedName>
        <fullName evidence="6">Ribosomal RNA large subunit methyltransferase F</fullName>
        <ecNumber evidence="6">2.1.1.181</ecNumber>
    </recommendedName>
    <alternativeName>
        <fullName evidence="6">23S rRNA mA1618 methyltransferase</fullName>
    </alternativeName>
    <alternativeName>
        <fullName evidence="6">rRNA adenine N-6-methyltransferase</fullName>
    </alternativeName>
</protein>
<keyword evidence="1 6" id="KW-0963">Cytoplasm</keyword>
<evidence type="ECO:0000256" key="5">
    <source>
        <dbReference type="ARBA" id="ARBA00022691"/>
    </source>
</evidence>
<dbReference type="InterPro" id="IPR029063">
    <property type="entry name" value="SAM-dependent_MTases_sf"/>
</dbReference>
<dbReference type="RefSeq" id="WP_309941569.1">
    <property type="nucleotide sequence ID" value="NZ_AP025305.1"/>
</dbReference>
<dbReference type="NCBIfam" id="NF008725">
    <property type="entry name" value="PRK11727.1"/>
    <property type="match status" value="1"/>
</dbReference>
<dbReference type="GO" id="GO:0005737">
    <property type="term" value="C:cytoplasm"/>
    <property type="evidence" value="ECO:0007669"/>
    <property type="project" value="UniProtKB-SubCell"/>
</dbReference>
<evidence type="ECO:0000256" key="3">
    <source>
        <dbReference type="ARBA" id="ARBA00022603"/>
    </source>
</evidence>
<comment type="function">
    <text evidence="6">Specifically methylates the adenine in position 1618 of 23S rRNA.</text>
</comment>
<keyword evidence="2 6" id="KW-0698">rRNA processing</keyword>
<dbReference type="Proteomes" id="UP001185092">
    <property type="component" value="Unassembled WGS sequence"/>
</dbReference>
<keyword evidence="5 6" id="KW-0949">S-adenosyl-L-methionine</keyword>
<dbReference type="EMBL" id="JAVDQD010000006">
    <property type="protein sequence ID" value="MDR6241065.1"/>
    <property type="molecule type" value="Genomic_DNA"/>
</dbReference>
<dbReference type="EC" id="2.1.1.181" evidence="6"/>
<keyword evidence="4 6" id="KW-0808">Transferase</keyword>
<evidence type="ECO:0000256" key="1">
    <source>
        <dbReference type="ARBA" id="ARBA00022490"/>
    </source>
</evidence>